<dbReference type="GeneID" id="70191203"/>
<comment type="caution">
    <text evidence="2">The sequence shown here is derived from an EMBL/GenBank/DDBJ whole genome shotgun (WGS) entry which is preliminary data.</text>
</comment>
<proteinExistence type="predicted"/>
<feature type="compositionally biased region" description="Polar residues" evidence="1">
    <location>
        <begin position="7"/>
        <end position="17"/>
    </location>
</feature>
<evidence type="ECO:0000313" key="2">
    <source>
        <dbReference type="EMBL" id="KAH7012075.1"/>
    </source>
</evidence>
<dbReference type="AlphaFoldDB" id="A0A9P9BFF5"/>
<dbReference type="RefSeq" id="XP_046004451.1">
    <property type="nucleotide sequence ID" value="XM_046161657.1"/>
</dbReference>
<feature type="region of interest" description="Disordered" evidence="1">
    <location>
        <begin position="1"/>
        <end position="20"/>
    </location>
</feature>
<organism evidence="2 3">
    <name type="scientific">Microdochium trichocladiopsis</name>
    <dbReference type="NCBI Taxonomy" id="1682393"/>
    <lineage>
        <taxon>Eukaryota</taxon>
        <taxon>Fungi</taxon>
        <taxon>Dikarya</taxon>
        <taxon>Ascomycota</taxon>
        <taxon>Pezizomycotina</taxon>
        <taxon>Sordariomycetes</taxon>
        <taxon>Xylariomycetidae</taxon>
        <taxon>Xylariales</taxon>
        <taxon>Microdochiaceae</taxon>
        <taxon>Microdochium</taxon>
    </lineage>
</organism>
<keyword evidence="3" id="KW-1185">Reference proteome</keyword>
<name>A0A9P9BFF5_9PEZI</name>
<accession>A0A9P9BFF5</accession>
<evidence type="ECO:0000313" key="3">
    <source>
        <dbReference type="Proteomes" id="UP000756346"/>
    </source>
</evidence>
<reference evidence="2" key="1">
    <citation type="journal article" date="2021" name="Nat. Commun.">
        <title>Genetic determinants of endophytism in the Arabidopsis root mycobiome.</title>
        <authorList>
            <person name="Mesny F."/>
            <person name="Miyauchi S."/>
            <person name="Thiergart T."/>
            <person name="Pickel B."/>
            <person name="Atanasova L."/>
            <person name="Karlsson M."/>
            <person name="Huettel B."/>
            <person name="Barry K.W."/>
            <person name="Haridas S."/>
            <person name="Chen C."/>
            <person name="Bauer D."/>
            <person name="Andreopoulos W."/>
            <person name="Pangilinan J."/>
            <person name="LaButti K."/>
            <person name="Riley R."/>
            <person name="Lipzen A."/>
            <person name="Clum A."/>
            <person name="Drula E."/>
            <person name="Henrissat B."/>
            <person name="Kohler A."/>
            <person name="Grigoriev I.V."/>
            <person name="Martin F.M."/>
            <person name="Hacquard S."/>
        </authorList>
    </citation>
    <scope>NUCLEOTIDE SEQUENCE</scope>
    <source>
        <strain evidence="2">MPI-CAGE-CH-0230</strain>
    </source>
</reference>
<protein>
    <submittedName>
        <fullName evidence="2">Uncharacterized protein</fullName>
    </submittedName>
</protein>
<dbReference type="Proteomes" id="UP000756346">
    <property type="component" value="Unassembled WGS sequence"/>
</dbReference>
<evidence type="ECO:0000256" key="1">
    <source>
        <dbReference type="SAM" id="MobiDB-lite"/>
    </source>
</evidence>
<gene>
    <name evidence="2" type="ORF">B0I36DRAFT_400028</name>
</gene>
<dbReference type="EMBL" id="JAGTJQ010000015">
    <property type="protein sequence ID" value="KAH7012075.1"/>
    <property type="molecule type" value="Genomic_DNA"/>
</dbReference>
<sequence>MADGGHLTSTRPLTSEFATLPTPGPALELWTRADAEGRSTFSQGINLERETQLDAHFIRPPIRDSNISCLFDISDRYMRYRTDGVANTGDSGKIAWGASTRSRPCARGTSFTTPHHRGRGDDRCRNDYQLPVLGNRRLFTCHESREGLKNSQPPTSTLRIC</sequence>